<dbReference type="Gene3D" id="3.40.1110.10">
    <property type="entry name" value="Calcium-transporting ATPase, cytoplasmic domain N"/>
    <property type="match status" value="1"/>
</dbReference>
<feature type="transmembrane region" description="Helical" evidence="8">
    <location>
        <begin position="687"/>
        <end position="708"/>
    </location>
</feature>
<evidence type="ECO:0000313" key="11">
    <source>
        <dbReference type="EMBL" id="CAE0230986.1"/>
    </source>
</evidence>
<protein>
    <recommendedName>
        <fullName evidence="10">Cation-transporting P-type ATPase C-terminal domain-containing protein</fullName>
    </recommendedName>
</protein>
<dbReference type="Pfam" id="PF00689">
    <property type="entry name" value="Cation_ATPase_C"/>
    <property type="match status" value="1"/>
</dbReference>
<evidence type="ECO:0000256" key="3">
    <source>
        <dbReference type="ARBA" id="ARBA00022723"/>
    </source>
</evidence>
<dbReference type="SUPFAM" id="SSF81660">
    <property type="entry name" value="Metal cation-transporting ATPase, ATP-binding domain N"/>
    <property type="match status" value="1"/>
</dbReference>
<dbReference type="Gene3D" id="1.20.1110.10">
    <property type="entry name" value="Calcium-transporting ATPase, transmembrane domain"/>
    <property type="match status" value="1"/>
</dbReference>
<dbReference type="PANTHER" id="PTHR24093">
    <property type="entry name" value="CATION TRANSPORTING ATPASE"/>
    <property type="match status" value="1"/>
</dbReference>
<dbReference type="SUPFAM" id="SSF81665">
    <property type="entry name" value="Calcium ATPase, transmembrane domain M"/>
    <property type="match status" value="1"/>
</dbReference>
<keyword evidence="5 8" id="KW-1133">Transmembrane helix</keyword>
<dbReference type="InterPro" id="IPR006068">
    <property type="entry name" value="ATPase_P-typ_cation-transptr_C"/>
</dbReference>
<dbReference type="NCBIfam" id="TIGR01494">
    <property type="entry name" value="ATPase_P-type"/>
    <property type="match status" value="1"/>
</dbReference>
<dbReference type="GO" id="GO:0012505">
    <property type="term" value="C:endomembrane system"/>
    <property type="evidence" value="ECO:0007669"/>
    <property type="project" value="UniProtKB-SubCell"/>
</dbReference>
<proteinExistence type="predicted"/>
<feature type="transmembrane region" description="Helical" evidence="8">
    <location>
        <begin position="40"/>
        <end position="72"/>
    </location>
</feature>
<name>A0A7S3CL09_9SPIT</name>
<evidence type="ECO:0000256" key="1">
    <source>
        <dbReference type="ARBA" id="ARBA00004127"/>
    </source>
</evidence>
<keyword evidence="4" id="KW-0460">Magnesium</keyword>
<dbReference type="PRINTS" id="PR00119">
    <property type="entry name" value="CATATPASE"/>
</dbReference>
<dbReference type="GO" id="GO:0016887">
    <property type="term" value="F:ATP hydrolysis activity"/>
    <property type="evidence" value="ECO:0007669"/>
    <property type="project" value="InterPro"/>
</dbReference>
<keyword evidence="3" id="KW-0479">Metal-binding</keyword>
<accession>A0A7S3CL09</accession>
<dbReference type="GO" id="GO:0005388">
    <property type="term" value="F:P-type calcium transporter activity"/>
    <property type="evidence" value="ECO:0007669"/>
    <property type="project" value="TreeGrafter"/>
</dbReference>
<evidence type="ECO:0000259" key="10">
    <source>
        <dbReference type="Pfam" id="PF00689"/>
    </source>
</evidence>
<keyword evidence="2 8" id="KW-0812">Transmembrane</keyword>
<feature type="domain" description="Cation-transporting P-type ATPase C-terminal" evidence="10">
    <location>
        <begin position="524"/>
        <end position="704"/>
    </location>
</feature>
<dbReference type="GO" id="GO:0005524">
    <property type="term" value="F:ATP binding"/>
    <property type="evidence" value="ECO:0007669"/>
    <property type="project" value="InterPro"/>
</dbReference>
<dbReference type="InterPro" id="IPR023298">
    <property type="entry name" value="ATPase_P-typ_TM_dom_sf"/>
</dbReference>
<dbReference type="GO" id="GO:0046872">
    <property type="term" value="F:metal ion binding"/>
    <property type="evidence" value="ECO:0007669"/>
    <property type="project" value="UniProtKB-KW"/>
</dbReference>
<evidence type="ECO:0000256" key="2">
    <source>
        <dbReference type="ARBA" id="ARBA00022692"/>
    </source>
</evidence>
<feature type="signal peptide" evidence="9">
    <location>
        <begin position="1"/>
        <end position="16"/>
    </location>
</feature>
<evidence type="ECO:0000256" key="8">
    <source>
        <dbReference type="SAM" id="Phobius"/>
    </source>
</evidence>
<dbReference type="SUPFAM" id="SSF56784">
    <property type="entry name" value="HAD-like"/>
    <property type="match status" value="1"/>
</dbReference>
<dbReference type="InterPro" id="IPR001757">
    <property type="entry name" value="P_typ_ATPase"/>
</dbReference>
<feature type="region of interest" description="Disordered" evidence="7">
    <location>
        <begin position="738"/>
        <end position="773"/>
    </location>
</feature>
<dbReference type="InterPro" id="IPR023214">
    <property type="entry name" value="HAD_sf"/>
</dbReference>
<evidence type="ECO:0000256" key="6">
    <source>
        <dbReference type="ARBA" id="ARBA00023136"/>
    </source>
</evidence>
<dbReference type="EMBL" id="HBIA01005292">
    <property type="protein sequence ID" value="CAE0230986.1"/>
    <property type="molecule type" value="Transcribed_RNA"/>
</dbReference>
<dbReference type="InterPro" id="IPR036412">
    <property type="entry name" value="HAD-like_sf"/>
</dbReference>
<sequence>MLVVMTIILLVRSDDAEEDVEVDGVKMHNPSVATVILTKLPQYINLLVVIAVVSIPEGLPLTVGVALAFSVLRMFKDKLLVKKLDAPEKMGGIDEICCGKTGTITEGKMKVASFYCEQKSVKNSRKDTLLNCELNPETLQRIQESILYNCEASIQMADTTFVPVGNGIDTGLIRLLQECDIPTQFMIKQKLGRIQAVSAFNPENKRSATALSCKGREGTVTVYLKGAPDTVIPLCSYMLTPQNPAAIEEDERQNLQEKVIAMAQQPLKVMTLAYAEIDQSEWEQSYLNEEVGANQSLENAIQEGRLNFIFIGLIGLKDPIRLVVPSSIRYAQSSGNLGIRMVSGDHIETARKVALQAGIIKAAEAADPNSVMLASEFREAVGGIQSRRDEETGQTVVELENREAFKDLAGSLKVLARATAHDKYLLVTGLRTIGKNVSVTGDGINDLESLQAANVGLAMGSGQSIVKHSADLILTNDNFEANLKGIMWGRNIYQNIGKFLKFQITVNLSILFTILIGVCMFAESPINPAQLLWINLIMDTFAALALSTEPPLPAVLEQEPYKGSTKILSKQVWKQIFVASLWNMIVMSVLVFFGQSILGLEYELHTSVAHSEAKKRHFTYIFNVFFFLQLFNEINCRKVGKMDFNVFEGFGHNPYYLLVIFGTSAFQFILTQYFSVIAITVPMDRNEWGACIFMGSTVLLVSAIGHILPDSLFEKIPVEKFINEDDIMDNKVLKVWKNEQSSDSDKYQKELEEDPKDDAKSLDHSGDKFEQAP</sequence>
<feature type="transmembrane region" description="Helical" evidence="8">
    <location>
        <begin position="504"/>
        <end position="526"/>
    </location>
</feature>
<dbReference type="PANTHER" id="PTHR24093:SF369">
    <property type="entry name" value="CALCIUM-TRANSPORTING ATPASE"/>
    <property type="match status" value="1"/>
</dbReference>
<evidence type="ECO:0000256" key="9">
    <source>
        <dbReference type="SAM" id="SignalP"/>
    </source>
</evidence>
<dbReference type="InterPro" id="IPR023299">
    <property type="entry name" value="ATPase_P-typ_cyto_dom_N"/>
</dbReference>
<dbReference type="Pfam" id="PF08282">
    <property type="entry name" value="Hydrolase_3"/>
    <property type="match status" value="1"/>
</dbReference>
<dbReference type="PRINTS" id="PR00121">
    <property type="entry name" value="NAKATPASE"/>
</dbReference>
<evidence type="ECO:0000256" key="7">
    <source>
        <dbReference type="SAM" id="MobiDB-lite"/>
    </source>
</evidence>
<keyword evidence="6 8" id="KW-0472">Membrane</keyword>
<gene>
    <name evidence="11" type="ORF">SRAS04492_LOCUS2781</name>
</gene>
<feature type="chain" id="PRO_5031176359" description="Cation-transporting P-type ATPase C-terminal domain-containing protein" evidence="9">
    <location>
        <begin position="17"/>
        <end position="773"/>
    </location>
</feature>
<feature type="transmembrane region" description="Helical" evidence="8">
    <location>
        <begin position="655"/>
        <end position="681"/>
    </location>
</feature>
<evidence type="ECO:0000256" key="5">
    <source>
        <dbReference type="ARBA" id="ARBA00022989"/>
    </source>
</evidence>
<evidence type="ECO:0000256" key="4">
    <source>
        <dbReference type="ARBA" id="ARBA00022842"/>
    </source>
</evidence>
<feature type="transmembrane region" description="Helical" evidence="8">
    <location>
        <begin position="576"/>
        <end position="597"/>
    </location>
</feature>
<keyword evidence="9" id="KW-0732">Signal</keyword>
<dbReference type="GO" id="GO:0005886">
    <property type="term" value="C:plasma membrane"/>
    <property type="evidence" value="ECO:0007669"/>
    <property type="project" value="TreeGrafter"/>
</dbReference>
<dbReference type="Pfam" id="PF13246">
    <property type="entry name" value="Cation_ATPase"/>
    <property type="match status" value="1"/>
</dbReference>
<dbReference type="AlphaFoldDB" id="A0A7S3CL09"/>
<feature type="compositionally biased region" description="Basic and acidic residues" evidence="7">
    <location>
        <begin position="757"/>
        <end position="773"/>
    </location>
</feature>
<organism evidence="11">
    <name type="scientific">Strombidium rassoulzadegani</name>
    <dbReference type="NCBI Taxonomy" id="1082188"/>
    <lineage>
        <taxon>Eukaryota</taxon>
        <taxon>Sar</taxon>
        <taxon>Alveolata</taxon>
        <taxon>Ciliophora</taxon>
        <taxon>Intramacronucleata</taxon>
        <taxon>Spirotrichea</taxon>
        <taxon>Oligotrichia</taxon>
        <taxon>Strombidiidae</taxon>
        <taxon>Strombidium</taxon>
    </lineage>
</organism>
<reference evidence="11" key="1">
    <citation type="submission" date="2021-01" db="EMBL/GenBank/DDBJ databases">
        <authorList>
            <person name="Corre E."/>
            <person name="Pelletier E."/>
            <person name="Niang G."/>
            <person name="Scheremetjew M."/>
            <person name="Finn R."/>
            <person name="Kale V."/>
            <person name="Holt S."/>
            <person name="Cochrane G."/>
            <person name="Meng A."/>
            <person name="Brown T."/>
            <person name="Cohen L."/>
        </authorList>
    </citation>
    <scope>NUCLEOTIDE SEQUENCE</scope>
    <source>
        <strain evidence="11">Ras09</strain>
    </source>
</reference>
<dbReference type="Gene3D" id="3.40.50.1000">
    <property type="entry name" value="HAD superfamily/HAD-like"/>
    <property type="match status" value="1"/>
</dbReference>
<comment type="subcellular location">
    <subcellularLocation>
        <location evidence="1">Endomembrane system</location>
        <topology evidence="1">Multi-pass membrane protein</topology>
    </subcellularLocation>
</comment>